<evidence type="ECO:0000256" key="1">
    <source>
        <dbReference type="SAM" id="MobiDB-lite"/>
    </source>
</evidence>
<feature type="region of interest" description="Disordered" evidence="1">
    <location>
        <begin position="121"/>
        <end position="140"/>
    </location>
</feature>
<evidence type="ECO:0000313" key="4">
    <source>
        <dbReference type="EMBL" id="CAH2763297.1"/>
    </source>
</evidence>
<name>A0AAU9VJS6_9FIRM</name>
<keyword evidence="2" id="KW-1133">Transmembrane helix</keyword>
<gene>
    <name evidence="4" type="ORF">ERYAMS2_01655</name>
    <name evidence="3" type="ORF">ERYAMS_01360</name>
</gene>
<protein>
    <submittedName>
        <fullName evidence="4">Uncharacterized protein</fullName>
    </submittedName>
</protein>
<keyword evidence="2" id="KW-0812">Transmembrane</keyword>
<keyword evidence="5" id="KW-1185">Reference proteome</keyword>
<evidence type="ECO:0000256" key="2">
    <source>
        <dbReference type="SAM" id="Phobius"/>
    </source>
</evidence>
<accession>A0AAU9VJS6</accession>
<organism evidence="4 6">
    <name type="scientific">Erysipelothrix amsterdamensis</name>
    <dbReference type="NCBI Taxonomy" id="2929157"/>
    <lineage>
        <taxon>Bacteria</taxon>
        <taxon>Bacillati</taxon>
        <taxon>Bacillota</taxon>
        <taxon>Erysipelotrichia</taxon>
        <taxon>Erysipelotrichales</taxon>
        <taxon>Erysipelotrichaceae</taxon>
        <taxon>Erysipelothrix</taxon>
    </lineage>
</organism>
<dbReference type="Proteomes" id="UP001154111">
    <property type="component" value="Chromosome"/>
</dbReference>
<sequence length="450" mass="53003">MKKTTHIWFFLAVLSGGFTWLIIPERMITGFYFAIIFLSLGFIPQGVFELKMEYGTQDPWYHEATLKAVLLFIAYKNRNITTYRELGTLVLVFWVLWVTYKKLFGIRIEYRRKRRAETHSSRELKLPRKDQMHNDHSASLCEPDSHHPDLERLMHQFVLEYQDLSSSSLIHIGRLYAYHEAKGLDEFPLHQLVVTIALAHKKTKDLESFNRAIEWNDILRFLKRNLNKDVYREFQKTYHSHQNDFEYRQAFIMCDVSSFSLLNEILTNNHDGKRYLTQHSLTNQILVSTFVAYAINAIFIMDRMGKHIYSTSDLGVFLLENYKTEKPLDTICAQRKRELLELFCDALPGVTEHYLGIVLESFFEKQKPLTWDYQTTADLDLFANMTKQVTDKVLEDSKQASTIAFEWAMMMKHSSKLTSVSLWDLLRFSTTLSSFETLYLKEWQENALNP</sequence>
<feature type="transmembrane region" description="Helical" evidence="2">
    <location>
        <begin position="86"/>
        <end position="104"/>
    </location>
</feature>
<reference evidence="4" key="1">
    <citation type="submission" date="2022-04" db="EMBL/GenBank/DDBJ databases">
        <authorList>
            <person name="Forde T."/>
        </authorList>
    </citation>
    <scope>NUCLEOTIDE SEQUENCE</scope>
    <source>
        <strain evidence="4">A18Y016a</strain>
        <strain evidence="3">A18Y020d</strain>
    </source>
</reference>
<feature type="compositionally biased region" description="Basic and acidic residues" evidence="1">
    <location>
        <begin position="121"/>
        <end position="136"/>
    </location>
</feature>
<evidence type="ECO:0000313" key="3">
    <source>
        <dbReference type="EMBL" id="CAH2763259.1"/>
    </source>
</evidence>
<evidence type="ECO:0000313" key="5">
    <source>
        <dbReference type="Proteomes" id="UP001154095"/>
    </source>
</evidence>
<dbReference type="Proteomes" id="UP001154095">
    <property type="component" value="Chromosome"/>
</dbReference>
<dbReference type="AlphaFoldDB" id="A0AAU9VJS6"/>
<feature type="transmembrane region" description="Helical" evidence="2">
    <location>
        <begin position="6"/>
        <end position="23"/>
    </location>
</feature>
<evidence type="ECO:0000313" key="6">
    <source>
        <dbReference type="Proteomes" id="UP001154111"/>
    </source>
</evidence>
<dbReference type="EMBL" id="OW659477">
    <property type="protein sequence ID" value="CAH2763297.1"/>
    <property type="molecule type" value="Genomic_DNA"/>
</dbReference>
<dbReference type="EMBL" id="OW659496">
    <property type="protein sequence ID" value="CAH2763259.1"/>
    <property type="molecule type" value="Genomic_DNA"/>
</dbReference>
<dbReference type="RefSeq" id="WP_254006747.1">
    <property type="nucleotide sequence ID" value="NZ_OW659477.1"/>
</dbReference>
<proteinExistence type="predicted"/>
<feature type="transmembrane region" description="Helical" evidence="2">
    <location>
        <begin position="30"/>
        <end position="48"/>
    </location>
</feature>
<keyword evidence="2" id="KW-0472">Membrane</keyword>